<dbReference type="PANTHER" id="PTHR44846:SF1">
    <property type="entry name" value="MANNOSYL-D-GLYCERATE TRANSPORT_METABOLISM SYSTEM REPRESSOR MNGR-RELATED"/>
    <property type="match status" value="1"/>
</dbReference>
<dbReference type="Proteomes" id="UP000451860">
    <property type="component" value="Unassembled WGS sequence"/>
</dbReference>
<keyword evidence="1" id="KW-0805">Transcription regulation</keyword>
<organism evidence="5 6">
    <name type="scientific">Georgenia thermotolerans</name>
    <dbReference type="NCBI Taxonomy" id="527326"/>
    <lineage>
        <taxon>Bacteria</taxon>
        <taxon>Bacillati</taxon>
        <taxon>Actinomycetota</taxon>
        <taxon>Actinomycetes</taxon>
        <taxon>Micrococcales</taxon>
        <taxon>Bogoriellaceae</taxon>
        <taxon>Georgenia</taxon>
    </lineage>
</organism>
<dbReference type="SMART" id="SM00866">
    <property type="entry name" value="UTRA"/>
    <property type="match status" value="1"/>
</dbReference>
<dbReference type="InterPro" id="IPR036390">
    <property type="entry name" value="WH_DNA-bd_sf"/>
</dbReference>
<dbReference type="CDD" id="cd07377">
    <property type="entry name" value="WHTH_GntR"/>
    <property type="match status" value="1"/>
</dbReference>
<evidence type="ECO:0000259" key="4">
    <source>
        <dbReference type="PROSITE" id="PS50949"/>
    </source>
</evidence>
<dbReference type="SMART" id="SM00345">
    <property type="entry name" value="HTH_GNTR"/>
    <property type="match status" value="1"/>
</dbReference>
<evidence type="ECO:0000313" key="5">
    <source>
        <dbReference type="EMBL" id="KAE8766011.1"/>
    </source>
</evidence>
<evidence type="ECO:0000256" key="1">
    <source>
        <dbReference type="ARBA" id="ARBA00023015"/>
    </source>
</evidence>
<dbReference type="GO" id="GO:0003700">
    <property type="term" value="F:DNA-binding transcription factor activity"/>
    <property type="evidence" value="ECO:0007669"/>
    <property type="project" value="InterPro"/>
</dbReference>
<dbReference type="PRINTS" id="PR00035">
    <property type="entry name" value="HTHGNTR"/>
</dbReference>
<sequence length="230" mass="25744">MQLMHSLRDRITSGQYVADQALPSEAELSEIYGVSRTVVREALAELVQERLIYKIKGKGAFVSPDRTDVRFVGSVTGSAADLLASGRRVMTTVLDQGAGPASPEEAMALNLGEDERVVRLRRLRVVDGVPWLLVRTALPEQYVPGLDRAKLENRSLYETLRRRYGIEAAGADRWLEAVIPSAEEANLLEVEPGTPLLGIESVVWDKDGNRFEWYYALHRSDQSRFYVGIR</sequence>
<evidence type="ECO:0000256" key="2">
    <source>
        <dbReference type="ARBA" id="ARBA00023125"/>
    </source>
</evidence>
<dbReference type="Pfam" id="PF00392">
    <property type="entry name" value="GntR"/>
    <property type="match status" value="1"/>
</dbReference>
<keyword evidence="6" id="KW-1185">Reference proteome</keyword>
<dbReference type="SUPFAM" id="SSF64288">
    <property type="entry name" value="Chorismate lyase-like"/>
    <property type="match status" value="1"/>
</dbReference>
<accession>A0A7J5UUN7</accession>
<dbReference type="RefSeq" id="WP_152201965.1">
    <property type="nucleotide sequence ID" value="NZ_VUKF01000009.1"/>
</dbReference>
<dbReference type="EMBL" id="WHJE01000002">
    <property type="protein sequence ID" value="KAE8766011.1"/>
    <property type="molecule type" value="Genomic_DNA"/>
</dbReference>
<protein>
    <submittedName>
        <fullName evidence="5">UTRA domain-containing protein</fullName>
    </submittedName>
</protein>
<dbReference type="InterPro" id="IPR011663">
    <property type="entry name" value="UTRA"/>
</dbReference>
<dbReference type="InterPro" id="IPR050679">
    <property type="entry name" value="Bact_HTH_transcr_reg"/>
</dbReference>
<proteinExistence type="predicted"/>
<dbReference type="InterPro" id="IPR000524">
    <property type="entry name" value="Tscrpt_reg_HTH_GntR"/>
</dbReference>
<keyword evidence="2" id="KW-0238">DNA-binding</keyword>
<feature type="domain" description="HTH gntR-type" evidence="4">
    <location>
        <begin position="1"/>
        <end position="65"/>
    </location>
</feature>
<comment type="caution">
    <text evidence="5">The sequence shown here is derived from an EMBL/GenBank/DDBJ whole genome shotgun (WGS) entry which is preliminary data.</text>
</comment>
<dbReference type="PROSITE" id="PS50949">
    <property type="entry name" value="HTH_GNTR"/>
    <property type="match status" value="1"/>
</dbReference>
<reference evidence="5 6" key="1">
    <citation type="submission" date="2019-10" db="EMBL/GenBank/DDBJ databases">
        <title>Georgenia wutianyii sp. nov. and Georgenia yuyongxinii sp. nov. isolated from plateau pika (Ochotona curzoniae) in the Qinghai-Tibet plateau of China.</title>
        <authorList>
            <person name="Tian Z."/>
        </authorList>
    </citation>
    <scope>NUCLEOTIDE SEQUENCE [LARGE SCALE GENOMIC DNA]</scope>
    <source>
        <strain evidence="5 6">DSM 21501</strain>
    </source>
</reference>
<dbReference type="Gene3D" id="3.40.1410.10">
    <property type="entry name" value="Chorismate lyase-like"/>
    <property type="match status" value="1"/>
</dbReference>
<dbReference type="Pfam" id="PF07702">
    <property type="entry name" value="UTRA"/>
    <property type="match status" value="1"/>
</dbReference>
<name>A0A7J5UUN7_9MICO</name>
<evidence type="ECO:0000313" key="6">
    <source>
        <dbReference type="Proteomes" id="UP000451860"/>
    </source>
</evidence>
<dbReference type="GO" id="GO:0003677">
    <property type="term" value="F:DNA binding"/>
    <property type="evidence" value="ECO:0007669"/>
    <property type="project" value="UniProtKB-KW"/>
</dbReference>
<dbReference type="OrthoDB" id="3194402at2"/>
<dbReference type="AlphaFoldDB" id="A0A7J5UUN7"/>
<keyword evidence="3" id="KW-0804">Transcription</keyword>
<dbReference type="InterPro" id="IPR036388">
    <property type="entry name" value="WH-like_DNA-bd_sf"/>
</dbReference>
<evidence type="ECO:0000256" key="3">
    <source>
        <dbReference type="ARBA" id="ARBA00023163"/>
    </source>
</evidence>
<dbReference type="SUPFAM" id="SSF46785">
    <property type="entry name" value="Winged helix' DNA-binding domain"/>
    <property type="match status" value="1"/>
</dbReference>
<dbReference type="PANTHER" id="PTHR44846">
    <property type="entry name" value="MANNOSYL-D-GLYCERATE TRANSPORT/METABOLISM SYSTEM REPRESSOR MNGR-RELATED"/>
    <property type="match status" value="1"/>
</dbReference>
<dbReference type="GO" id="GO:0045892">
    <property type="term" value="P:negative regulation of DNA-templated transcription"/>
    <property type="evidence" value="ECO:0007669"/>
    <property type="project" value="TreeGrafter"/>
</dbReference>
<gene>
    <name evidence="5" type="ORF">GB883_00965</name>
</gene>
<dbReference type="InterPro" id="IPR028978">
    <property type="entry name" value="Chorismate_lyase_/UTRA_dom_sf"/>
</dbReference>
<dbReference type="Gene3D" id="1.10.10.10">
    <property type="entry name" value="Winged helix-like DNA-binding domain superfamily/Winged helix DNA-binding domain"/>
    <property type="match status" value="1"/>
</dbReference>